<evidence type="ECO:0000313" key="3">
    <source>
        <dbReference type="EMBL" id="GGB74837.1"/>
    </source>
</evidence>
<comment type="caution">
    <text evidence="3">The sequence shown here is derived from an EMBL/GenBank/DDBJ whole genome shotgun (WGS) entry which is preliminary data.</text>
</comment>
<proteinExistence type="inferred from homology"/>
<evidence type="ECO:0000256" key="1">
    <source>
        <dbReference type="ARBA" id="ARBA00006817"/>
    </source>
</evidence>
<dbReference type="EMBL" id="BMKF01000002">
    <property type="protein sequence ID" value="GGB74837.1"/>
    <property type="molecule type" value="Genomic_DNA"/>
</dbReference>
<evidence type="ECO:0000313" key="4">
    <source>
        <dbReference type="Proteomes" id="UP000628854"/>
    </source>
</evidence>
<keyword evidence="4" id="KW-1185">Reference proteome</keyword>
<dbReference type="InterPro" id="IPR023393">
    <property type="entry name" value="START-like_dom_sf"/>
</dbReference>
<evidence type="ECO:0000259" key="2">
    <source>
        <dbReference type="Pfam" id="PF08327"/>
    </source>
</evidence>
<dbReference type="InterPro" id="IPR013538">
    <property type="entry name" value="ASHA1/2-like_C"/>
</dbReference>
<dbReference type="RefSeq" id="WP_084391846.1">
    <property type="nucleotide sequence ID" value="NZ_BMKF01000002.1"/>
</dbReference>
<accession>A0ABQ1JTE5</accession>
<sequence>MTESQPDIKTICFERNLAHPPSKVWRALTVPAFLEEWLMKANFRLQHGHRFNFQADWGHVDCEILEFETERRLSYTWGDGTLETVVTWTLTPAKNGTLLTMEQSGFKKDQPRYYGGALQGWPRFFDQLETALARGD</sequence>
<dbReference type="Proteomes" id="UP000628854">
    <property type="component" value="Unassembled WGS sequence"/>
</dbReference>
<protein>
    <submittedName>
        <fullName evidence="3">Activator of HSP90 ATPase</fullName>
    </submittedName>
</protein>
<dbReference type="CDD" id="cd07814">
    <property type="entry name" value="SRPBCC_CalC_Aha1-like"/>
    <property type="match status" value="1"/>
</dbReference>
<feature type="domain" description="Activator of Hsp90 ATPase homologue 1/2-like C-terminal" evidence="2">
    <location>
        <begin position="19"/>
        <end position="132"/>
    </location>
</feature>
<dbReference type="Gene3D" id="3.30.530.20">
    <property type="match status" value="1"/>
</dbReference>
<dbReference type="Pfam" id="PF08327">
    <property type="entry name" value="AHSA1"/>
    <property type="match status" value="1"/>
</dbReference>
<dbReference type="SUPFAM" id="SSF55961">
    <property type="entry name" value="Bet v1-like"/>
    <property type="match status" value="1"/>
</dbReference>
<organism evidence="3 4">
    <name type="scientific">Henriciella pelagia</name>
    <dbReference type="NCBI Taxonomy" id="1977912"/>
    <lineage>
        <taxon>Bacteria</taxon>
        <taxon>Pseudomonadati</taxon>
        <taxon>Pseudomonadota</taxon>
        <taxon>Alphaproteobacteria</taxon>
        <taxon>Hyphomonadales</taxon>
        <taxon>Hyphomonadaceae</taxon>
        <taxon>Henriciella</taxon>
    </lineage>
</organism>
<reference evidence="4" key="1">
    <citation type="journal article" date="2019" name="Int. J. Syst. Evol. Microbiol.">
        <title>The Global Catalogue of Microorganisms (GCM) 10K type strain sequencing project: providing services to taxonomists for standard genome sequencing and annotation.</title>
        <authorList>
            <consortium name="The Broad Institute Genomics Platform"/>
            <consortium name="The Broad Institute Genome Sequencing Center for Infectious Disease"/>
            <person name="Wu L."/>
            <person name="Ma J."/>
        </authorList>
    </citation>
    <scope>NUCLEOTIDE SEQUENCE [LARGE SCALE GENOMIC DNA]</scope>
    <source>
        <strain evidence="4">CGMCC 1.15928</strain>
    </source>
</reference>
<name>A0ABQ1JTE5_9PROT</name>
<comment type="similarity">
    <text evidence="1">Belongs to the AHA1 family.</text>
</comment>
<gene>
    <name evidence="3" type="ORF">GCM10011503_24440</name>
</gene>